<dbReference type="Proteomes" id="UP000251889">
    <property type="component" value="Unassembled WGS sequence"/>
</dbReference>
<organism evidence="1 2">
    <name type="scientific">Pseudochryseolinea flava</name>
    <dbReference type="NCBI Taxonomy" id="2059302"/>
    <lineage>
        <taxon>Bacteria</taxon>
        <taxon>Pseudomonadati</taxon>
        <taxon>Bacteroidota</taxon>
        <taxon>Cytophagia</taxon>
        <taxon>Cytophagales</taxon>
        <taxon>Fulvivirgaceae</taxon>
        <taxon>Pseudochryseolinea</taxon>
    </lineage>
</organism>
<sequence>MEHSNRELMKSKILEFLNSVTDKNFQESYADIVDVAMPFKGIVSKEQLNEMLAEIFRENEFSDFADEILVDFGYRVFGLCPPNRVIEWN</sequence>
<dbReference type="AlphaFoldDB" id="A0A364Y1A3"/>
<evidence type="ECO:0000313" key="2">
    <source>
        <dbReference type="Proteomes" id="UP000251889"/>
    </source>
</evidence>
<accession>A0A364Y1A3</accession>
<dbReference type="EMBL" id="QMFY01000009">
    <property type="protein sequence ID" value="RAV99729.1"/>
    <property type="molecule type" value="Genomic_DNA"/>
</dbReference>
<proteinExistence type="predicted"/>
<evidence type="ECO:0000313" key="1">
    <source>
        <dbReference type="EMBL" id="RAV99729.1"/>
    </source>
</evidence>
<name>A0A364Y1A3_9BACT</name>
<reference evidence="1 2" key="1">
    <citation type="submission" date="2018-06" db="EMBL/GenBank/DDBJ databases">
        <title>Chryseolinea flavus sp. nov., a member of the phylum Bacteroidetes isolated from soil.</title>
        <authorList>
            <person name="Li Y."/>
            <person name="Wang J."/>
        </authorList>
    </citation>
    <scope>NUCLEOTIDE SEQUENCE [LARGE SCALE GENOMIC DNA]</scope>
    <source>
        <strain evidence="1 2">SDU1-6</strain>
    </source>
</reference>
<protein>
    <submittedName>
        <fullName evidence="1">Uncharacterized protein</fullName>
    </submittedName>
</protein>
<comment type="caution">
    <text evidence="1">The sequence shown here is derived from an EMBL/GenBank/DDBJ whole genome shotgun (WGS) entry which is preliminary data.</text>
</comment>
<keyword evidence="2" id="KW-1185">Reference proteome</keyword>
<gene>
    <name evidence="1" type="ORF">DQQ10_16885</name>
</gene>